<organism evidence="2">
    <name type="scientific">marine sediment metagenome</name>
    <dbReference type="NCBI Taxonomy" id="412755"/>
    <lineage>
        <taxon>unclassified sequences</taxon>
        <taxon>metagenomes</taxon>
        <taxon>ecological metagenomes</taxon>
    </lineage>
</organism>
<name>A0A0F9QKJ9_9ZZZZ</name>
<evidence type="ECO:0000313" key="2">
    <source>
        <dbReference type="EMBL" id="KKN05833.1"/>
    </source>
</evidence>
<accession>A0A0F9QKJ9</accession>
<proteinExistence type="predicted"/>
<reference evidence="2" key="1">
    <citation type="journal article" date="2015" name="Nature">
        <title>Complex archaea that bridge the gap between prokaryotes and eukaryotes.</title>
        <authorList>
            <person name="Spang A."/>
            <person name="Saw J.H."/>
            <person name="Jorgensen S.L."/>
            <person name="Zaremba-Niedzwiedzka K."/>
            <person name="Martijn J."/>
            <person name="Lind A.E."/>
            <person name="van Eijk R."/>
            <person name="Schleper C."/>
            <person name="Guy L."/>
            <person name="Ettema T.J."/>
        </authorList>
    </citation>
    <scope>NUCLEOTIDE SEQUENCE</scope>
</reference>
<dbReference type="EMBL" id="LAZR01004757">
    <property type="protein sequence ID" value="KKN05833.1"/>
    <property type="molecule type" value="Genomic_DNA"/>
</dbReference>
<gene>
    <name evidence="2" type="ORF">LCGC14_1083410</name>
</gene>
<comment type="caution">
    <text evidence="2">The sequence shown here is derived from an EMBL/GenBank/DDBJ whole genome shotgun (WGS) entry which is preliminary data.</text>
</comment>
<feature type="region of interest" description="Disordered" evidence="1">
    <location>
        <begin position="50"/>
        <end position="69"/>
    </location>
</feature>
<evidence type="ECO:0000256" key="1">
    <source>
        <dbReference type="SAM" id="MobiDB-lite"/>
    </source>
</evidence>
<sequence>MTDAPDRCDRCGRVIARDPQLCARRTPASPFCWPAGGGDGSLEIQHGLRLRAGGGGEHPVMQPKDPYAE</sequence>
<dbReference type="AlphaFoldDB" id="A0A0F9QKJ9"/>
<protein>
    <submittedName>
        <fullName evidence="2">Uncharacterized protein</fullName>
    </submittedName>
</protein>